<evidence type="ECO:0000313" key="4">
    <source>
        <dbReference type="Proteomes" id="UP000034680"/>
    </source>
</evidence>
<keyword evidence="1" id="KW-0694">RNA-binding</keyword>
<comment type="catalytic activity">
    <reaction evidence="1">
        <text>RNA(n) + a ribonucleoside 5'-triphosphate = RNA(n+1) + diphosphate</text>
        <dbReference type="Rhea" id="RHEA:21248"/>
        <dbReference type="Rhea" id="RHEA-COMP:14527"/>
        <dbReference type="Rhea" id="RHEA-COMP:17342"/>
        <dbReference type="ChEBI" id="CHEBI:33019"/>
        <dbReference type="ChEBI" id="CHEBI:61557"/>
        <dbReference type="ChEBI" id="CHEBI:140395"/>
        <dbReference type="EC" id="2.7.7.48"/>
    </reaction>
</comment>
<reference evidence="3 4" key="1">
    <citation type="submission" date="2015-05" db="EMBL/GenBank/DDBJ databases">
        <title>Distinctive expansion of gene families associated with plant cell wall degradation and secondary metabolism in the genomes of grapevine trunk pathogens.</title>
        <authorList>
            <person name="Lawrence D.P."/>
            <person name="Travadon R."/>
            <person name="Rolshausen P.E."/>
            <person name="Baumgartner K."/>
        </authorList>
    </citation>
    <scope>NUCLEOTIDE SEQUENCE [LARGE SCALE GENOMIC DNA]</scope>
    <source>
        <strain evidence="3">DA912</strain>
    </source>
</reference>
<proteinExistence type="inferred from homology"/>
<dbReference type="STRING" id="1214573.A0A0G2FEC4"/>
<keyword evidence="1" id="KW-0808">Transferase</keyword>
<dbReference type="AlphaFoldDB" id="A0A0G2FEC4"/>
<evidence type="ECO:0000256" key="1">
    <source>
        <dbReference type="RuleBase" id="RU363098"/>
    </source>
</evidence>
<keyword evidence="1" id="KW-0548">Nucleotidyltransferase</keyword>
<dbReference type="InterPro" id="IPR057596">
    <property type="entry name" value="RDRP_core"/>
</dbReference>
<feature type="domain" description="RDRP core" evidence="2">
    <location>
        <begin position="32"/>
        <end position="211"/>
    </location>
</feature>
<evidence type="ECO:0000313" key="3">
    <source>
        <dbReference type="EMBL" id="KKY32504.1"/>
    </source>
</evidence>
<comment type="similarity">
    <text evidence="1">Belongs to the RdRP family.</text>
</comment>
<gene>
    <name evidence="3" type="ORF">UCDDA912_g07540</name>
</gene>
<dbReference type="Proteomes" id="UP000034680">
    <property type="component" value="Unassembled WGS sequence"/>
</dbReference>
<evidence type="ECO:0000259" key="2">
    <source>
        <dbReference type="Pfam" id="PF05183"/>
    </source>
</evidence>
<dbReference type="GO" id="GO:0003723">
    <property type="term" value="F:RNA binding"/>
    <property type="evidence" value="ECO:0007669"/>
    <property type="project" value="UniProtKB-KW"/>
</dbReference>
<dbReference type="GO" id="GO:0003968">
    <property type="term" value="F:RNA-directed RNA polymerase activity"/>
    <property type="evidence" value="ECO:0007669"/>
    <property type="project" value="UniProtKB-KW"/>
</dbReference>
<dbReference type="Pfam" id="PF05183">
    <property type="entry name" value="RdRP"/>
    <property type="match status" value="1"/>
</dbReference>
<protein>
    <recommendedName>
        <fullName evidence="1">RNA-dependent RNA polymerase</fullName>
        <ecNumber evidence="1">2.7.7.48</ecNumber>
    </recommendedName>
</protein>
<comment type="caution">
    <text evidence="3">The sequence shown here is derived from an EMBL/GenBank/DDBJ whole genome shotgun (WGS) entry which is preliminary data.</text>
</comment>
<sequence length="413" mass="47754">MCQKLSKKLNIKIGCSAYLFMVVDFLHVLEEAHFTSDIQRVNAVFKPELAQLQNVIVFSAKGDDRVVRNFANADDEVQPDLHDYYRQDKIQLRHLLSTHKEERGAAIEEMIEKCFAFNLTKDMLGQATNYKERLCYSRGNVHDEVARKLSALLSTLVDAPKQGIEFDSKDFKALKQSLRLPDQVEEPLYKKDRQPSDQQFSHILDHLKFKIAQPAIEEELAKFYTQENTRDLAHWDKDLTARHYDEWEDDAGNSKSAQTILRYLKRDIGQVLKEWDVLSNDDAVSFAEMVQRTYSSWQGIQPSEDVPEATLRRLRRGYAPTSEWSLLKASTTFKLYYKTKPRFAWQMAGWHLCFIKWQVVTERQAAENRMSAVLTSPMHSITKVDPRAVNHLVGIQTSLGIEGVGFEDEEDDE</sequence>
<dbReference type="OrthoDB" id="10055769at2759"/>
<dbReference type="EMBL" id="LCUC01000301">
    <property type="protein sequence ID" value="KKY32504.1"/>
    <property type="molecule type" value="Genomic_DNA"/>
</dbReference>
<accession>A0A0G2FEC4</accession>
<organism evidence="3 4">
    <name type="scientific">Diaporthe ampelina</name>
    <dbReference type="NCBI Taxonomy" id="1214573"/>
    <lineage>
        <taxon>Eukaryota</taxon>
        <taxon>Fungi</taxon>
        <taxon>Dikarya</taxon>
        <taxon>Ascomycota</taxon>
        <taxon>Pezizomycotina</taxon>
        <taxon>Sordariomycetes</taxon>
        <taxon>Sordariomycetidae</taxon>
        <taxon>Diaporthales</taxon>
        <taxon>Diaporthaceae</taxon>
        <taxon>Diaporthe</taxon>
    </lineage>
</organism>
<keyword evidence="4" id="KW-1185">Reference proteome</keyword>
<reference evidence="3 4" key="2">
    <citation type="submission" date="2015-05" db="EMBL/GenBank/DDBJ databases">
        <authorList>
            <person name="Morales-Cruz A."/>
            <person name="Amrine K.C."/>
            <person name="Cantu D."/>
        </authorList>
    </citation>
    <scope>NUCLEOTIDE SEQUENCE [LARGE SCALE GENOMIC DNA]</scope>
    <source>
        <strain evidence="3">DA912</strain>
    </source>
</reference>
<keyword evidence="1" id="KW-0696">RNA-directed RNA polymerase</keyword>
<dbReference type="EC" id="2.7.7.48" evidence="1"/>
<name>A0A0G2FEC4_9PEZI</name>